<reference evidence="2" key="1">
    <citation type="submission" date="2020-07" db="EMBL/GenBank/DDBJ databases">
        <title>Multicomponent nature underlies the extraordinary mechanical properties of spider dragline silk.</title>
        <authorList>
            <person name="Kono N."/>
            <person name="Nakamura H."/>
            <person name="Mori M."/>
            <person name="Yoshida Y."/>
            <person name="Ohtoshi R."/>
            <person name="Malay A.D."/>
            <person name="Moran D.A.P."/>
            <person name="Tomita M."/>
            <person name="Numata K."/>
            <person name="Arakawa K."/>
        </authorList>
    </citation>
    <scope>NUCLEOTIDE SEQUENCE</scope>
</reference>
<accession>A0A8X6M155</accession>
<evidence type="ECO:0000256" key="1">
    <source>
        <dbReference type="SAM" id="Phobius"/>
    </source>
</evidence>
<dbReference type="Proteomes" id="UP000887116">
    <property type="component" value="Unassembled WGS sequence"/>
</dbReference>
<dbReference type="EMBL" id="BMAO01009035">
    <property type="protein sequence ID" value="GFR28167.1"/>
    <property type="molecule type" value="Genomic_DNA"/>
</dbReference>
<evidence type="ECO:0000313" key="3">
    <source>
        <dbReference type="Proteomes" id="UP000887116"/>
    </source>
</evidence>
<keyword evidence="1" id="KW-0812">Transmembrane</keyword>
<name>A0A8X6M155_TRICU</name>
<keyword evidence="1" id="KW-0472">Membrane</keyword>
<protein>
    <submittedName>
        <fullName evidence="2">Peroxidasin</fullName>
    </submittedName>
</protein>
<gene>
    <name evidence="2" type="primary">Pxdn_1</name>
    <name evidence="2" type="ORF">TNCT_381593</name>
</gene>
<dbReference type="AlphaFoldDB" id="A0A8X6M155"/>
<keyword evidence="1" id="KW-1133">Transmembrane helix</keyword>
<evidence type="ECO:0000313" key="2">
    <source>
        <dbReference type="EMBL" id="GFR28167.1"/>
    </source>
</evidence>
<proteinExistence type="predicted"/>
<comment type="caution">
    <text evidence="2">The sequence shown here is derived from an EMBL/GenBank/DDBJ whole genome shotgun (WGS) entry which is preliminary data.</text>
</comment>
<feature type="transmembrane region" description="Helical" evidence="1">
    <location>
        <begin position="37"/>
        <end position="61"/>
    </location>
</feature>
<organism evidence="2 3">
    <name type="scientific">Trichonephila clavata</name>
    <name type="common">Joro spider</name>
    <name type="synonym">Nephila clavata</name>
    <dbReference type="NCBI Taxonomy" id="2740835"/>
    <lineage>
        <taxon>Eukaryota</taxon>
        <taxon>Metazoa</taxon>
        <taxon>Ecdysozoa</taxon>
        <taxon>Arthropoda</taxon>
        <taxon>Chelicerata</taxon>
        <taxon>Arachnida</taxon>
        <taxon>Araneae</taxon>
        <taxon>Araneomorphae</taxon>
        <taxon>Entelegynae</taxon>
        <taxon>Araneoidea</taxon>
        <taxon>Nephilidae</taxon>
        <taxon>Trichonephila</taxon>
    </lineage>
</organism>
<sequence length="140" mass="16262">MSVRIIYWSTMEIPHEGSPLIPTAADFSRRKHICRRIPYEITVTGIILGLFLLVVTLLIVFENLEPTSTDEIVMDNDLLGSTMKFKKKFPEISWKDNDTDTEEEKYISKKIDKVKDWLQELKKAYNIGMYKCVMVVVSEV</sequence>
<keyword evidence="3" id="KW-1185">Reference proteome</keyword>